<dbReference type="InterPro" id="IPR042120">
    <property type="entry name" value="MutL_C_dimsub"/>
</dbReference>
<reference evidence="2" key="5">
    <citation type="submission" date="2025-09" db="UniProtKB">
        <authorList>
            <consortium name="Ensembl"/>
        </authorList>
    </citation>
    <scope>IDENTIFICATION</scope>
</reference>
<dbReference type="FunFam" id="3.30.1370.100:FF:000003">
    <property type="entry name" value="DNA mismatch repair protein Mlh3"/>
    <property type="match status" value="1"/>
</dbReference>
<dbReference type="PANTHER" id="PTHR10073:SF47">
    <property type="entry name" value="DNA MISMATCH REPAIR PROTEIN MLH3"/>
    <property type="match status" value="1"/>
</dbReference>
<dbReference type="Gene3D" id="3.30.1370.100">
    <property type="entry name" value="MutL, C-terminal domain, regulatory subdomain"/>
    <property type="match status" value="1"/>
</dbReference>
<reference evidence="3" key="2">
    <citation type="journal article" date="2007" name="PLoS Biol.">
        <title>Survey sequencing and comparative analysis of the elephant shark (Callorhinchus milii) genome.</title>
        <authorList>
            <person name="Venkatesh B."/>
            <person name="Kirkness E.F."/>
            <person name="Loh Y.H."/>
            <person name="Halpern A.L."/>
            <person name="Lee A.P."/>
            <person name="Johnson J."/>
            <person name="Dandona N."/>
            <person name="Viswanathan L.D."/>
            <person name="Tay A."/>
            <person name="Venter J.C."/>
            <person name="Strausberg R.L."/>
            <person name="Brenner S."/>
        </authorList>
    </citation>
    <scope>NUCLEOTIDE SEQUENCE [LARGE SCALE GENOMIC DNA]</scope>
</reference>
<dbReference type="GO" id="GO:0006298">
    <property type="term" value="P:mismatch repair"/>
    <property type="evidence" value="ECO:0007669"/>
    <property type="project" value="InterPro"/>
</dbReference>
<dbReference type="InterPro" id="IPR042121">
    <property type="entry name" value="MutL_C_regsub"/>
</dbReference>
<dbReference type="Ensembl" id="ENSCMIT00000029320.1">
    <property type="protein sequence ID" value="ENSCMIP00000028859.1"/>
    <property type="gene ID" value="ENSCMIG00000012509.1"/>
</dbReference>
<dbReference type="GO" id="GO:0016887">
    <property type="term" value="F:ATP hydrolysis activity"/>
    <property type="evidence" value="ECO:0007669"/>
    <property type="project" value="InterPro"/>
</dbReference>
<dbReference type="GO" id="GO:0032300">
    <property type="term" value="C:mismatch repair complex"/>
    <property type="evidence" value="ECO:0007669"/>
    <property type="project" value="InterPro"/>
</dbReference>
<dbReference type="Proteomes" id="UP000314986">
    <property type="component" value="Unassembled WGS sequence"/>
</dbReference>
<keyword evidence="3" id="KW-1185">Reference proteome</keyword>
<dbReference type="SUPFAM" id="SSF118116">
    <property type="entry name" value="DNA mismatch repair protein MutL"/>
    <property type="match status" value="1"/>
</dbReference>
<reference evidence="3" key="1">
    <citation type="journal article" date="2006" name="Science">
        <title>Ancient noncoding elements conserved in the human genome.</title>
        <authorList>
            <person name="Venkatesh B."/>
            <person name="Kirkness E.F."/>
            <person name="Loh Y.H."/>
            <person name="Halpern A.L."/>
            <person name="Lee A.P."/>
            <person name="Johnson J."/>
            <person name="Dandona N."/>
            <person name="Viswanathan L.D."/>
            <person name="Tay A."/>
            <person name="Venter J.C."/>
            <person name="Strausberg R.L."/>
            <person name="Brenner S."/>
        </authorList>
    </citation>
    <scope>NUCLEOTIDE SEQUENCE [LARGE SCALE GENOMIC DNA]</scope>
</reference>
<dbReference type="GO" id="GO:0140664">
    <property type="term" value="F:ATP-dependent DNA damage sensor activity"/>
    <property type="evidence" value="ECO:0007669"/>
    <property type="project" value="InterPro"/>
</dbReference>
<dbReference type="AlphaFoldDB" id="A0A4W3IF36"/>
<dbReference type="InterPro" id="IPR037198">
    <property type="entry name" value="MutL_C_sf"/>
</dbReference>
<reference evidence="2" key="4">
    <citation type="submission" date="2025-08" db="UniProtKB">
        <authorList>
            <consortium name="Ensembl"/>
        </authorList>
    </citation>
    <scope>IDENTIFICATION</scope>
</reference>
<reference evidence="3" key="3">
    <citation type="journal article" date="2014" name="Nature">
        <title>Elephant shark genome provides unique insights into gnathostome evolution.</title>
        <authorList>
            <consortium name="International Elephant Shark Genome Sequencing Consortium"/>
            <person name="Venkatesh B."/>
            <person name="Lee A.P."/>
            <person name="Ravi V."/>
            <person name="Maurya A.K."/>
            <person name="Lian M.M."/>
            <person name="Swann J.B."/>
            <person name="Ohta Y."/>
            <person name="Flajnik M.F."/>
            <person name="Sutoh Y."/>
            <person name="Kasahara M."/>
            <person name="Hoon S."/>
            <person name="Gangu V."/>
            <person name="Roy S.W."/>
            <person name="Irimia M."/>
            <person name="Korzh V."/>
            <person name="Kondrychyn I."/>
            <person name="Lim Z.W."/>
            <person name="Tay B.H."/>
            <person name="Tohari S."/>
            <person name="Kong K.W."/>
            <person name="Ho S."/>
            <person name="Lorente-Galdos B."/>
            <person name="Quilez J."/>
            <person name="Marques-Bonet T."/>
            <person name="Raney B.J."/>
            <person name="Ingham P.W."/>
            <person name="Tay A."/>
            <person name="Hillier L.W."/>
            <person name="Minx P."/>
            <person name="Boehm T."/>
            <person name="Wilson R.K."/>
            <person name="Brenner S."/>
            <person name="Warren W.C."/>
        </authorList>
    </citation>
    <scope>NUCLEOTIDE SEQUENCE [LARGE SCALE GENOMIC DNA]</scope>
</reference>
<dbReference type="InterPro" id="IPR038973">
    <property type="entry name" value="MutL/Mlh/Pms-like"/>
</dbReference>
<evidence type="ECO:0000259" key="1">
    <source>
        <dbReference type="SMART" id="SM00853"/>
    </source>
</evidence>
<proteinExistence type="predicted"/>
<dbReference type="PANTHER" id="PTHR10073">
    <property type="entry name" value="DNA MISMATCH REPAIR PROTEIN MLH, PMS, MUTL"/>
    <property type="match status" value="1"/>
</dbReference>
<dbReference type="Gene3D" id="3.30.1540.20">
    <property type="entry name" value="MutL, C-terminal domain, dimerisation subdomain"/>
    <property type="match status" value="1"/>
</dbReference>
<accession>A0A4W3IF36</accession>
<sequence>MIDGASEGHLSECVRGSFRATWTETLGVHFTKEAIETSLCVSQSDVFKDCASDWLQYFDATLGRMVYVNTLTGLSSYEAPPECETQTACTKDFTTMAVNVITRTGECVPVACGDLLQSLFVEWKNPVFPRCPEVAVDVSSSNAVGLAVKIHNILYPYRFSKEMVSSMQVLNQVDNKFVACLMNTRDGKDSTPGGNLLVLVDQHAAHERVRLEQLIADSYELVLGCRRLCTSTVCPPVQVHVSQEEARLLRTCLQHVEKAGLQLQIRDTDYPQVLVRKVPACFIEREANEIRRGRQTIAQELVEEFVREQIEVLQSTGGAQSMLPRTVLKVLASQACHGAVKFGDGLRVEECRSLIQALAACDLPFQCAHGRPSILPLANLDHLDTETQVPPNLHKLRTMQQKHGAQELLNLEYHS</sequence>
<dbReference type="OMA" id="DITSNDW"/>
<dbReference type="Pfam" id="PF08676">
    <property type="entry name" value="MutL_C"/>
    <property type="match status" value="1"/>
</dbReference>
<dbReference type="GeneTree" id="ENSGT00800000124176"/>
<dbReference type="STRING" id="7868.ENSCMIP00000028859"/>
<name>A0A4W3IF36_CALMI</name>
<evidence type="ECO:0000313" key="3">
    <source>
        <dbReference type="Proteomes" id="UP000314986"/>
    </source>
</evidence>
<protein>
    <recommendedName>
        <fullName evidence="1">MutL C-terminal dimerisation domain-containing protein</fullName>
    </recommendedName>
</protein>
<dbReference type="SMART" id="SM00853">
    <property type="entry name" value="MutL_C"/>
    <property type="match status" value="1"/>
</dbReference>
<dbReference type="FunFam" id="3.30.1540.20:FF:000005">
    <property type="entry name" value="MutL homolog 3"/>
    <property type="match status" value="1"/>
</dbReference>
<dbReference type="InterPro" id="IPR014790">
    <property type="entry name" value="MutL_C"/>
</dbReference>
<dbReference type="InParanoid" id="A0A4W3IF36"/>
<organism evidence="2 3">
    <name type="scientific">Callorhinchus milii</name>
    <name type="common">Ghost shark</name>
    <dbReference type="NCBI Taxonomy" id="7868"/>
    <lineage>
        <taxon>Eukaryota</taxon>
        <taxon>Metazoa</taxon>
        <taxon>Chordata</taxon>
        <taxon>Craniata</taxon>
        <taxon>Vertebrata</taxon>
        <taxon>Chondrichthyes</taxon>
        <taxon>Holocephali</taxon>
        <taxon>Chimaeriformes</taxon>
        <taxon>Callorhinchidae</taxon>
        <taxon>Callorhinchus</taxon>
    </lineage>
</organism>
<evidence type="ECO:0000313" key="2">
    <source>
        <dbReference type="Ensembl" id="ENSCMIP00000028859.1"/>
    </source>
</evidence>
<dbReference type="GO" id="GO:0005524">
    <property type="term" value="F:ATP binding"/>
    <property type="evidence" value="ECO:0007669"/>
    <property type="project" value="InterPro"/>
</dbReference>
<feature type="domain" description="MutL C-terminal dimerisation" evidence="1">
    <location>
        <begin position="169"/>
        <end position="346"/>
    </location>
</feature>